<evidence type="ECO:0000313" key="1">
    <source>
        <dbReference type="EMBL" id="MFB3167647.1"/>
    </source>
</evidence>
<sequence length="335" mass="38308">MNIEHNPELTSAEMGNLWNFYMANTMSHCIFEHFLTNVEDESIKQLIIESDQLCVLISNYVEDIFKSEGIPLPKGFQPKEDVNKQAPRLFSDTYYLEYLEMMFRLGVIFYSITLPNTARLDIRNFVTKVINSSANISNKITELMLEKGIYVRPPFIPAMNSPEIVAKQSFLNGFFGDKRRLLGVEISQLFANIQFNSVKTVLLIGFSQVAKSHDLRHYFIRGRECNLKQNAVLAKLLTQEDLPITMPTSYSISTSTESPFSDKLMLFHLTNLSSAKLRNFGDSIAVSPRHDIGSCFMRLIMETGNYAEDGTNLLIQNGWLEYPPHNVDRYKLAED</sequence>
<gene>
    <name evidence="1" type="ORF">P5G62_011060</name>
</gene>
<evidence type="ECO:0000313" key="2">
    <source>
        <dbReference type="Proteomes" id="UP001241748"/>
    </source>
</evidence>
<dbReference type="Pfam" id="PF11553">
    <property type="entry name" value="DUF3231"/>
    <property type="match status" value="2"/>
</dbReference>
<dbReference type="InterPro" id="IPR021617">
    <property type="entry name" value="DUF3231"/>
</dbReference>
<reference evidence="1 2" key="1">
    <citation type="submission" date="2024-05" db="EMBL/GenBank/DDBJ databases">
        <authorList>
            <person name="Venkateswaran K."/>
        </authorList>
    </citation>
    <scope>NUCLEOTIDE SEQUENCE [LARGE SCALE GENOMIC DNA]</scope>
    <source>
        <strain evidence="1 2">179-C4-2-HS</strain>
    </source>
</reference>
<dbReference type="InterPro" id="IPR012347">
    <property type="entry name" value="Ferritin-like"/>
</dbReference>
<protein>
    <submittedName>
        <fullName evidence="1">DUF3231 family protein</fullName>
    </submittedName>
</protein>
<dbReference type="Proteomes" id="UP001241748">
    <property type="component" value="Unassembled WGS sequence"/>
</dbReference>
<comment type="caution">
    <text evidence="1">The sequence shown here is derived from an EMBL/GenBank/DDBJ whole genome shotgun (WGS) entry which is preliminary data.</text>
</comment>
<dbReference type="EMBL" id="JAROBZ020000001">
    <property type="protein sequence ID" value="MFB3167647.1"/>
    <property type="molecule type" value="Genomic_DNA"/>
</dbReference>
<accession>A0ABV4YSD2</accession>
<proteinExistence type="predicted"/>
<organism evidence="1 2">
    <name type="scientific">Neobacillus driksii</name>
    <dbReference type="NCBI Taxonomy" id="3035913"/>
    <lineage>
        <taxon>Bacteria</taxon>
        <taxon>Bacillati</taxon>
        <taxon>Bacillota</taxon>
        <taxon>Bacilli</taxon>
        <taxon>Bacillales</taxon>
        <taxon>Bacillaceae</taxon>
        <taxon>Neobacillus</taxon>
    </lineage>
</organism>
<dbReference type="RefSeq" id="WP_306074261.1">
    <property type="nucleotide sequence ID" value="NZ_JAROBZ020000001.1"/>
</dbReference>
<keyword evidence="2" id="KW-1185">Reference proteome</keyword>
<dbReference type="Gene3D" id="1.20.1260.10">
    <property type="match status" value="2"/>
</dbReference>
<name>A0ABV4YSD2_9BACI</name>